<gene>
    <name evidence="1" type="ORF">SAMN05660742_11198</name>
</gene>
<sequence>MNDVKLDLPPEPGIYKVFRRDPVTNERVYVGTAEVGFENVPSSHKKKQIKQSESAKVIDLSARRQML</sequence>
<dbReference type="EMBL" id="FNZK01000011">
    <property type="protein sequence ID" value="SEJ59946.1"/>
    <property type="molecule type" value="Genomic_DNA"/>
</dbReference>
<evidence type="ECO:0000313" key="2">
    <source>
        <dbReference type="Proteomes" id="UP000199662"/>
    </source>
</evidence>
<organism evidence="1 2">
    <name type="scientific">Propionispira arboris</name>
    <dbReference type="NCBI Taxonomy" id="84035"/>
    <lineage>
        <taxon>Bacteria</taxon>
        <taxon>Bacillati</taxon>
        <taxon>Bacillota</taxon>
        <taxon>Negativicutes</taxon>
        <taxon>Selenomonadales</taxon>
        <taxon>Selenomonadaceae</taxon>
        <taxon>Propionispira</taxon>
    </lineage>
</organism>
<dbReference type="AlphaFoldDB" id="A0A1H7A4V4"/>
<dbReference type="Proteomes" id="UP000199662">
    <property type="component" value="Unassembled WGS sequence"/>
</dbReference>
<keyword evidence="2" id="KW-1185">Reference proteome</keyword>
<name>A0A1H7A4V4_9FIRM</name>
<reference evidence="2" key="1">
    <citation type="submission" date="2016-10" db="EMBL/GenBank/DDBJ databases">
        <authorList>
            <person name="Varghese N."/>
            <person name="Submissions S."/>
        </authorList>
    </citation>
    <scope>NUCLEOTIDE SEQUENCE [LARGE SCALE GENOMIC DNA]</scope>
    <source>
        <strain evidence="2">DSM 2179</strain>
    </source>
</reference>
<dbReference type="RefSeq" id="WP_091831924.1">
    <property type="nucleotide sequence ID" value="NZ_FNZK01000011.1"/>
</dbReference>
<accession>A0A1H7A4V4</accession>
<proteinExistence type="predicted"/>
<evidence type="ECO:0000313" key="1">
    <source>
        <dbReference type="EMBL" id="SEJ59946.1"/>
    </source>
</evidence>
<dbReference type="STRING" id="84035.SAMN05660742_11198"/>
<protein>
    <submittedName>
        <fullName evidence="1">Uncharacterized protein</fullName>
    </submittedName>
</protein>